<protein>
    <submittedName>
        <fullName evidence="1">Uncharacterized protein</fullName>
    </submittedName>
</protein>
<gene>
    <name evidence="1" type="ORF">METZ01_LOCUS97050</name>
</gene>
<reference evidence="1" key="1">
    <citation type="submission" date="2018-05" db="EMBL/GenBank/DDBJ databases">
        <authorList>
            <person name="Lanie J.A."/>
            <person name="Ng W.-L."/>
            <person name="Kazmierczak K.M."/>
            <person name="Andrzejewski T.M."/>
            <person name="Davidsen T.M."/>
            <person name="Wayne K.J."/>
            <person name="Tettelin H."/>
            <person name="Glass J.I."/>
            <person name="Rusch D."/>
            <person name="Podicherti R."/>
            <person name="Tsui H.-C.T."/>
            <person name="Winkler M.E."/>
        </authorList>
    </citation>
    <scope>NUCLEOTIDE SEQUENCE</scope>
</reference>
<organism evidence="1">
    <name type="scientific">marine metagenome</name>
    <dbReference type="NCBI Taxonomy" id="408172"/>
    <lineage>
        <taxon>unclassified sequences</taxon>
        <taxon>metagenomes</taxon>
        <taxon>ecological metagenomes</taxon>
    </lineage>
</organism>
<feature type="non-terminal residue" evidence="1">
    <location>
        <position position="1"/>
    </location>
</feature>
<sequence length="40" mass="4156">MINKSIFGKIALVVVGALIIPTFAVAQIKMGIILGFTGPI</sequence>
<proteinExistence type="predicted"/>
<dbReference type="EMBL" id="UINC01009885">
    <property type="protein sequence ID" value="SVA44196.1"/>
    <property type="molecule type" value="Genomic_DNA"/>
</dbReference>
<dbReference type="AlphaFoldDB" id="A0A381VV54"/>
<name>A0A381VV54_9ZZZZ</name>
<accession>A0A381VV54</accession>
<feature type="non-terminal residue" evidence="1">
    <location>
        <position position="40"/>
    </location>
</feature>
<evidence type="ECO:0000313" key="1">
    <source>
        <dbReference type="EMBL" id="SVA44196.1"/>
    </source>
</evidence>